<accession>C6LB18</accession>
<sequence length="67" mass="7671">MLVKGNTGFFMYVFSYISNNSAIRKISLQAFQNMLRYNRFIAFCKLFNKNGKGVGNASEKLRQPALL</sequence>
<gene>
    <name evidence="1" type="ORF">BRYFOR_05813</name>
</gene>
<comment type="caution">
    <text evidence="1">The sequence shown here is derived from an EMBL/GenBank/DDBJ whole genome shotgun (WGS) entry which is preliminary data.</text>
</comment>
<protein>
    <submittedName>
        <fullName evidence="1">Uncharacterized protein</fullName>
    </submittedName>
</protein>
<organism evidence="1 2">
    <name type="scientific">Marvinbryantia formatexigens DSM 14469</name>
    <dbReference type="NCBI Taxonomy" id="478749"/>
    <lineage>
        <taxon>Bacteria</taxon>
        <taxon>Bacillati</taxon>
        <taxon>Bacillota</taxon>
        <taxon>Clostridia</taxon>
        <taxon>Lachnospirales</taxon>
        <taxon>Lachnospiraceae</taxon>
        <taxon>Marvinbryantia</taxon>
    </lineage>
</organism>
<keyword evidence="2" id="KW-1185">Reference proteome</keyword>
<reference evidence="1" key="1">
    <citation type="submission" date="2009-07" db="EMBL/GenBank/DDBJ databases">
        <authorList>
            <person name="Weinstock G."/>
            <person name="Sodergren E."/>
            <person name="Clifton S."/>
            <person name="Fulton L."/>
            <person name="Fulton B."/>
            <person name="Courtney L."/>
            <person name="Fronick C."/>
            <person name="Harrison M."/>
            <person name="Strong C."/>
            <person name="Farmer C."/>
            <person name="Delahaunty K."/>
            <person name="Markovic C."/>
            <person name="Hall O."/>
            <person name="Minx P."/>
            <person name="Tomlinson C."/>
            <person name="Mitreva M."/>
            <person name="Nelson J."/>
            <person name="Hou S."/>
            <person name="Wollam A."/>
            <person name="Pepin K.H."/>
            <person name="Johnson M."/>
            <person name="Bhonagiri V."/>
            <person name="Nash W.E."/>
            <person name="Warren W."/>
            <person name="Chinwalla A."/>
            <person name="Mardis E.R."/>
            <person name="Wilson R.K."/>
        </authorList>
    </citation>
    <scope>NUCLEOTIDE SEQUENCE [LARGE SCALE GENOMIC DNA]</scope>
    <source>
        <strain evidence="1">DSM 14469</strain>
    </source>
</reference>
<dbReference type="Proteomes" id="UP000005561">
    <property type="component" value="Unassembled WGS sequence"/>
</dbReference>
<proteinExistence type="predicted"/>
<name>C6LB18_9FIRM</name>
<evidence type="ECO:0000313" key="1">
    <source>
        <dbReference type="EMBL" id="EET62149.1"/>
    </source>
</evidence>
<evidence type="ECO:0000313" key="2">
    <source>
        <dbReference type="Proteomes" id="UP000005561"/>
    </source>
</evidence>
<dbReference type="EMBL" id="ACCL02000003">
    <property type="protein sequence ID" value="EET62149.1"/>
    <property type="molecule type" value="Genomic_DNA"/>
</dbReference>
<dbReference type="AlphaFoldDB" id="C6LB18"/>